<keyword evidence="6 7" id="KW-0961">Cell wall biogenesis/degradation</keyword>
<dbReference type="NCBIfam" id="TIGR00247">
    <property type="entry name" value="endolytic transglycosylase MltG"/>
    <property type="match status" value="1"/>
</dbReference>
<dbReference type="AlphaFoldDB" id="A0A4Z0WIA0"/>
<keyword evidence="7" id="KW-0997">Cell inner membrane</keyword>
<feature type="site" description="Important for catalytic activity" evidence="7">
    <location>
        <position position="216"/>
    </location>
</feature>
<dbReference type="GO" id="GO:0005886">
    <property type="term" value="C:plasma membrane"/>
    <property type="evidence" value="ECO:0007669"/>
    <property type="project" value="UniProtKB-UniRule"/>
</dbReference>
<evidence type="ECO:0000256" key="5">
    <source>
        <dbReference type="ARBA" id="ARBA00023239"/>
    </source>
</evidence>
<comment type="catalytic activity">
    <reaction evidence="7">
        <text>a peptidoglycan chain = a peptidoglycan chain with N-acetyl-1,6-anhydromuramyl-[peptide] at the reducing end + a peptidoglycan chain with N-acetylglucosamine at the non-reducing end.</text>
        <dbReference type="EC" id="4.2.2.29"/>
    </reaction>
</comment>
<evidence type="ECO:0000313" key="8">
    <source>
        <dbReference type="EMBL" id="TGG95627.1"/>
    </source>
</evidence>
<evidence type="ECO:0000256" key="7">
    <source>
        <dbReference type="HAMAP-Rule" id="MF_02065"/>
    </source>
</evidence>
<dbReference type="GO" id="GO:0008932">
    <property type="term" value="F:lytic endotransglycosylase activity"/>
    <property type="evidence" value="ECO:0007669"/>
    <property type="project" value="UniProtKB-UniRule"/>
</dbReference>
<evidence type="ECO:0000256" key="4">
    <source>
        <dbReference type="ARBA" id="ARBA00023136"/>
    </source>
</evidence>
<evidence type="ECO:0000256" key="6">
    <source>
        <dbReference type="ARBA" id="ARBA00023316"/>
    </source>
</evidence>
<dbReference type="PANTHER" id="PTHR30518:SF2">
    <property type="entry name" value="ENDOLYTIC MUREIN TRANSGLYCOSYLASE"/>
    <property type="match status" value="1"/>
</dbReference>
<dbReference type="RefSeq" id="WP_135481447.1">
    <property type="nucleotide sequence ID" value="NZ_SRMF01000001.1"/>
</dbReference>
<comment type="function">
    <text evidence="7">Functions as a peptidoglycan terminase that cleaves nascent peptidoglycan strands endolytically to terminate their elongation.</text>
</comment>
<sequence length="349" mass="39455">MKWFKRFLAISSLLVIVAIAAGGGWIYSLYQTPTQNQVEQIVDIPRGTSFRAATRMLADKGVYPHADFLYYWARVTDQTTLQAGEYSISPQQALPDLLALLASGRTVQYRVTLVEGWHFSQWRDALGRLDNIEQRLPDMTDEEVAEFLGLEEDHPEGWLYPETYSYTRGATDLSILRQAHERMQRVLTEEWAARSDGAVVETPYEALILASIIERETGATWEREDIAGVFTRRLQRGMRLQTDPTVIYGMGDSYDGRIRRSDLETSTPWNTYRISGLPPTPIAMPGRGSIHAALNPAPGSALYFVARGDGTHHFSDTLVEHNAAVRRYQLQRREDYRSAPPTTLPEEGS</sequence>
<evidence type="ECO:0000256" key="1">
    <source>
        <dbReference type="ARBA" id="ARBA00022475"/>
    </source>
</evidence>
<dbReference type="GO" id="GO:0071555">
    <property type="term" value="P:cell wall organization"/>
    <property type="evidence" value="ECO:0007669"/>
    <property type="project" value="UniProtKB-KW"/>
</dbReference>
<dbReference type="Gene3D" id="3.30.1490.480">
    <property type="entry name" value="Endolytic murein transglycosylase"/>
    <property type="match status" value="1"/>
</dbReference>
<dbReference type="InterPro" id="IPR003770">
    <property type="entry name" value="MLTG-like"/>
</dbReference>
<evidence type="ECO:0000256" key="3">
    <source>
        <dbReference type="ARBA" id="ARBA00022989"/>
    </source>
</evidence>
<evidence type="ECO:0000256" key="2">
    <source>
        <dbReference type="ARBA" id="ARBA00022692"/>
    </source>
</evidence>
<gene>
    <name evidence="7 8" type="primary">mltG</name>
    <name evidence="8" type="ORF">E4656_04220</name>
</gene>
<keyword evidence="2 7" id="KW-0812">Transmembrane</keyword>
<dbReference type="Proteomes" id="UP000297475">
    <property type="component" value="Unassembled WGS sequence"/>
</dbReference>
<keyword evidence="3 7" id="KW-1133">Transmembrane helix</keyword>
<dbReference type="Pfam" id="PF02618">
    <property type="entry name" value="YceG"/>
    <property type="match status" value="1"/>
</dbReference>
<reference evidence="8 9" key="1">
    <citation type="submission" date="2019-04" db="EMBL/GenBank/DDBJ databases">
        <title>Natronospirillum operosus gen. nov., sp. nov., a haloalkaliphilic satellite isolated from decaying biomass of laboratory culture of cyanobacterium Geitlerinema sp. and proposal of Natronospirillaceae fam. nov. and Saccharospirillaceae fam. nov.</title>
        <authorList>
            <person name="Kevbrin V."/>
            <person name="Boltyanskaya Y."/>
            <person name="Koziaeva V."/>
            <person name="Grouzdev D.S."/>
            <person name="Park M."/>
            <person name="Cho J."/>
        </authorList>
    </citation>
    <scope>NUCLEOTIDE SEQUENCE [LARGE SCALE GENOMIC DNA]</scope>
    <source>
        <strain evidence="8 9">G-116</strain>
    </source>
</reference>
<dbReference type="OrthoDB" id="9814591at2"/>
<proteinExistence type="inferred from homology"/>
<dbReference type="GO" id="GO:0009252">
    <property type="term" value="P:peptidoglycan biosynthetic process"/>
    <property type="evidence" value="ECO:0007669"/>
    <property type="project" value="UniProtKB-UniRule"/>
</dbReference>
<accession>A0A4Z0WIA0</accession>
<dbReference type="PANTHER" id="PTHR30518">
    <property type="entry name" value="ENDOLYTIC MUREIN TRANSGLYCOSYLASE"/>
    <property type="match status" value="1"/>
</dbReference>
<dbReference type="HAMAP" id="MF_02065">
    <property type="entry name" value="MltG"/>
    <property type="match status" value="1"/>
</dbReference>
<keyword evidence="1 7" id="KW-1003">Cell membrane</keyword>
<name>A0A4Z0WIA0_9GAMM</name>
<keyword evidence="9" id="KW-1185">Reference proteome</keyword>
<keyword evidence="5 7" id="KW-0456">Lyase</keyword>
<comment type="caution">
    <text evidence="8">The sequence shown here is derived from an EMBL/GenBank/DDBJ whole genome shotgun (WGS) entry which is preliminary data.</text>
</comment>
<dbReference type="CDD" id="cd08010">
    <property type="entry name" value="MltG_like"/>
    <property type="match status" value="1"/>
</dbReference>
<evidence type="ECO:0000313" key="9">
    <source>
        <dbReference type="Proteomes" id="UP000297475"/>
    </source>
</evidence>
<organism evidence="8 9">
    <name type="scientific">Natronospirillum operosum</name>
    <dbReference type="NCBI Taxonomy" id="2759953"/>
    <lineage>
        <taxon>Bacteria</taxon>
        <taxon>Pseudomonadati</taxon>
        <taxon>Pseudomonadota</taxon>
        <taxon>Gammaproteobacteria</taxon>
        <taxon>Oceanospirillales</taxon>
        <taxon>Natronospirillaceae</taxon>
        <taxon>Natronospirillum</taxon>
    </lineage>
</organism>
<dbReference type="EMBL" id="SRMF01000001">
    <property type="protein sequence ID" value="TGG95627.1"/>
    <property type="molecule type" value="Genomic_DNA"/>
</dbReference>
<keyword evidence="4 7" id="KW-0472">Membrane</keyword>
<dbReference type="FunFam" id="3.30.160.60:FF:000242">
    <property type="entry name" value="Endolytic murein transglycosylase"/>
    <property type="match status" value="1"/>
</dbReference>
<dbReference type="EC" id="4.2.2.29" evidence="7"/>
<comment type="similarity">
    <text evidence="7">Belongs to the transglycosylase MltG family.</text>
</comment>
<protein>
    <recommendedName>
        <fullName evidence="7">Endolytic murein transglycosylase</fullName>
        <ecNumber evidence="7">4.2.2.29</ecNumber>
    </recommendedName>
    <alternativeName>
        <fullName evidence="7">Peptidoglycan lytic transglycosylase</fullName>
    </alternativeName>
    <alternativeName>
        <fullName evidence="7">Peptidoglycan polymerization terminase</fullName>
    </alternativeName>
</protein>
<dbReference type="Gene3D" id="3.30.160.60">
    <property type="entry name" value="Classic Zinc Finger"/>
    <property type="match status" value="1"/>
</dbReference>